<dbReference type="GO" id="GO:0003677">
    <property type="term" value="F:DNA binding"/>
    <property type="evidence" value="ECO:0007669"/>
    <property type="project" value="InterPro"/>
</dbReference>
<dbReference type="InterPro" id="IPR010982">
    <property type="entry name" value="Lambda_DNA-bd_dom_sf"/>
</dbReference>
<dbReference type="Proteomes" id="UP000235723">
    <property type="component" value="Unassembled WGS sequence"/>
</dbReference>
<name>A0A2N6SSR7_FINMA</name>
<evidence type="ECO:0000313" key="2">
    <source>
        <dbReference type="Proteomes" id="UP000235723"/>
    </source>
</evidence>
<proteinExistence type="predicted"/>
<accession>A0A2N6SSR7</accession>
<dbReference type="PROSITE" id="PS50943">
    <property type="entry name" value="HTH_CROC1"/>
    <property type="match status" value="1"/>
</dbReference>
<protein>
    <submittedName>
        <fullName evidence="1">Transcriptional regulator</fullName>
    </submittedName>
</protein>
<dbReference type="CDD" id="cd00093">
    <property type="entry name" value="HTH_XRE"/>
    <property type="match status" value="1"/>
</dbReference>
<dbReference type="AlphaFoldDB" id="A0A2N6SSR7"/>
<comment type="caution">
    <text evidence="1">The sequence shown here is derived from an EMBL/GenBank/DDBJ whole genome shotgun (WGS) entry which is preliminary data.</text>
</comment>
<gene>
    <name evidence="1" type="ORF">CJ208_04470</name>
</gene>
<dbReference type="Pfam" id="PF01381">
    <property type="entry name" value="HTH_3"/>
    <property type="match status" value="1"/>
</dbReference>
<organism evidence="1 2">
    <name type="scientific">Finegoldia magna</name>
    <name type="common">Peptostreptococcus magnus</name>
    <dbReference type="NCBI Taxonomy" id="1260"/>
    <lineage>
        <taxon>Bacteria</taxon>
        <taxon>Bacillati</taxon>
        <taxon>Bacillota</taxon>
        <taxon>Tissierellia</taxon>
        <taxon>Tissierellales</taxon>
        <taxon>Peptoniphilaceae</taxon>
        <taxon>Finegoldia</taxon>
    </lineage>
</organism>
<dbReference type="InterPro" id="IPR001387">
    <property type="entry name" value="Cro/C1-type_HTH"/>
</dbReference>
<sequence length="76" mass="8869">MTYSEEIKKIRQKCFLSQEAFGRELGVSFSSINRWEGGKSKPNMSAMKKIMEFCEAHNLDFSALEEQWINSEKDDK</sequence>
<dbReference type="EMBL" id="PNHD01000005">
    <property type="protein sequence ID" value="PMC60089.1"/>
    <property type="molecule type" value="Genomic_DNA"/>
</dbReference>
<reference evidence="1 2" key="1">
    <citation type="submission" date="2017-09" db="EMBL/GenBank/DDBJ databases">
        <title>Bacterial strain isolated from the female urinary microbiota.</title>
        <authorList>
            <person name="Thomas-White K."/>
            <person name="Kumar N."/>
            <person name="Forster S."/>
            <person name="Putonti C."/>
            <person name="Lawley T."/>
            <person name="Wolfe A.J."/>
        </authorList>
    </citation>
    <scope>NUCLEOTIDE SEQUENCE [LARGE SCALE GENOMIC DNA]</scope>
    <source>
        <strain evidence="1 2">UMB0115</strain>
    </source>
</reference>
<dbReference type="Gene3D" id="1.10.260.40">
    <property type="entry name" value="lambda repressor-like DNA-binding domains"/>
    <property type="match status" value="1"/>
</dbReference>
<dbReference type="SUPFAM" id="SSF47413">
    <property type="entry name" value="lambda repressor-like DNA-binding domains"/>
    <property type="match status" value="1"/>
</dbReference>
<dbReference type="RefSeq" id="WP_102164091.1">
    <property type="nucleotide sequence ID" value="NZ_JAGZFQ010000116.1"/>
</dbReference>
<dbReference type="SMART" id="SM00530">
    <property type="entry name" value="HTH_XRE"/>
    <property type="match status" value="1"/>
</dbReference>
<evidence type="ECO:0000313" key="1">
    <source>
        <dbReference type="EMBL" id="PMC60089.1"/>
    </source>
</evidence>